<evidence type="ECO:0000313" key="3">
    <source>
        <dbReference type="EMBL" id="TMP37535.1"/>
    </source>
</evidence>
<gene>
    <name evidence="3" type="ORF">CWB98_10180</name>
</gene>
<proteinExistence type="predicted"/>
<feature type="repeat" description="TPR" evidence="1">
    <location>
        <begin position="537"/>
        <end position="570"/>
    </location>
</feature>
<organism evidence="3 4">
    <name type="scientific">Pseudoalteromonas rubra</name>
    <dbReference type="NCBI Taxonomy" id="43658"/>
    <lineage>
        <taxon>Bacteria</taxon>
        <taxon>Pseudomonadati</taxon>
        <taxon>Pseudomonadota</taxon>
        <taxon>Gammaproteobacteria</taxon>
        <taxon>Alteromonadales</taxon>
        <taxon>Pseudoalteromonadaceae</taxon>
        <taxon>Pseudoalteromonas</taxon>
    </lineage>
</organism>
<dbReference type="PANTHER" id="PTHR34301">
    <property type="entry name" value="DNA-BINDING PROTEIN-RELATED"/>
    <property type="match status" value="1"/>
</dbReference>
<comment type="caution">
    <text evidence="3">The sequence shown here is derived from an EMBL/GenBank/DDBJ whole genome shotgun (WGS) entry which is preliminary data.</text>
</comment>
<dbReference type="Pfam" id="PF13191">
    <property type="entry name" value="AAA_16"/>
    <property type="match status" value="1"/>
</dbReference>
<dbReference type="Gene3D" id="3.40.50.300">
    <property type="entry name" value="P-loop containing nucleotide triphosphate hydrolases"/>
    <property type="match status" value="1"/>
</dbReference>
<dbReference type="SMART" id="SM00028">
    <property type="entry name" value="TPR"/>
    <property type="match status" value="2"/>
</dbReference>
<evidence type="ECO:0000259" key="2">
    <source>
        <dbReference type="Pfam" id="PF13191"/>
    </source>
</evidence>
<protein>
    <submittedName>
        <fullName evidence="3">ATPase</fullName>
    </submittedName>
</protein>
<accession>A0A5S3X1J5</accession>
<dbReference type="PANTHER" id="PTHR34301:SF8">
    <property type="entry name" value="ATPASE DOMAIN-CONTAINING PROTEIN"/>
    <property type="match status" value="1"/>
</dbReference>
<dbReference type="Gene3D" id="1.25.40.10">
    <property type="entry name" value="Tetratricopeptide repeat domain"/>
    <property type="match status" value="1"/>
</dbReference>
<dbReference type="OrthoDB" id="9204495at2"/>
<dbReference type="InterPro" id="IPR019734">
    <property type="entry name" value="TPR_rpt"/>
</dbReference>
<dbReference type="InterPro" id="IPR041664">
    <property type="entry name" value="AAA_16"/>
</dbReference>
<evidence type="ECO:0000256" key="1">
    <source>
        <dbReference type="PROSITE-ProRule" id="PRU00339"/>
    </source>
</evidence>
<name>A0A5S3X1J5_9GAMM</name>
<dbReference type="EMBL" id="PNCJ01000014">
    <property type="protein sequence ID" value="TMP37535.1"/>
    <property type="molecule type" value="Genomic_DNA"/>
</dbReference>
<dbReference type="SUPFAM" id="SSF52540">
    <property type="entry name" value="P-loop containing nucleoside triphosphate hydrolases"/>
    <property type="match status" value="1"/>
</dbReference>
<sequence>MQLDDYKEGVKLYNAQNASDQFIKTHFVIRLKEYKKIWRAIASTNKEVPEQNYLIQGVRGAGKTTLLRRLAIELAQSDELNTWLLPVTFKEEEYGISSLFTLWERVAEELEEHYHDQFAGLLDGLDAIAGQDPDPKAAIQLLSDRLKKQDKRVVLFIDNLVELFENFNRKETEILREVLTTNPYFRLIGGSAVSLEAFYDHQAPFYQFFEVINLAGLDKPDTEALLRALASHSGEREEQRLLAILEQEPQRIESIRRLTGGIPRTLVILFNILMEGANGKTYALLEETIDRTTPLYKHRMDDLAPQQKPIVNAIALHWDAISAKEIAEKTRLPSKNISAQLSQLEKNWVIEKIKTDSKNNLYRIKERFFNIWYLMRYGRRRDKNRVLWLTRFMEVWCVGDELKHRSQSFLAQLTGQCHPQATLTFANALLCSDQLEHTDKQQILEQTQQYLSGAGHAALSKELIDITDVQGDKNKQILIEWLQSDEPADMTEAVKKAVSALSIEEVALIAMAEDKAEEARPNKLLTLAEALQERDSVSALIIKGFIYFRLGKNTDAEIAFKQITDIEPENITAAIILTSIYRKSAQLDKAIAALQAAQSELESRHTGYYHRILGEIYLEGGEYDLSEQHFLSAQGAGESVLDMLGFLNIYKVNFSQAIDYFKQHLSNNEDSIVYSMLALCYHTQSDPKNKLTALQYAKLGVKNSSQLRPTAILIRTMLWNDLFQDAAQTMDSLLSQFVESESSAEKTFTALFIAFLAKGQTNLVERWFEQYELKEYFKPIYYALMTLMQDKYPNEVLKMGAELRETVDEVLNEIEDWSVKYA</sequence>
<dbReference type="Proteomes" id="UP000306719">
    <property type="component" value="Unassembled WGS sequence"/>
</dbReference>
<reference evidence="3 4" key="1">
    <citation type="submission" date="2018-01" db="EMBL/GenBank/DDBJ databases">
        <authorList>
            <person name="Paulsen S."/>
            <person name="Gram L.K."/>
        </authorList>
    </citation>
    <scope>NUCLEOTIDE SEQUENCE [LARGE SCALE GENOMIC DNA]</scope>
    <source>
        <strain evidence="3 4">S2599</strain>
    </source>
</reference>
<reference evidence="4" key="2">
    <citation type="submission" date="2019-06" db="EMBL/GenBank/DDBJ databases">
        <title>Co-occurence of chitin degradation, pigmentation and bioactivity in marine Pseudoalteromonas.</title>
        <authorList>
            <person name="Sonnenschein E.C."/>
            <person name="Bech P.K."/>
        </authorList>
    </citation>
    <scope>NUCLEOTIDE SEQUENCE [LARGE SCALE GENOMIC DNA]</scope>
    <source>
        <strain evidence="4">S2599</strain>
    </source>
</reference>
<dbReference type="InterPro" id="IPR011990">
    <property type="entry name" value="TPR-like_helical_dom_sf"/>
</dbReference>
<dbReference type="AlphaFoldDB" id="A0A5S3X1J5"/>
<dbReference type="SUPFAM" id="SSF48452">
    <property type="entry name" value="TPR-like"/>
    <property type="match status" value="1"/>
</dbReference>
<dbReference type="PROSITE" id="PS50005">
    <property type="entry name" value="TPR"/>
    <property type="match status" value="1"/>
</dbReference>
<dbReference type="InterPro" id="IPR036390">
    <property type="entry name" value="WH_DNA-bd_sf"/>
</dbReference>
<keyword evidence="1" id="KW-0802">TPR repeat</keyword>
<evidence type="ECO:0000313" key="4">
    <source>
        <dbReference type="Proteomes" id="UP000306719"/>
    </source>
</evidence>
<feature type="domain" description="Orc1-like AAA ATPase" evidence="2">
    <location>
        <begin position="27"/>
        <end position="161"/>
    </location>
</feature>
<dbReference type="SUPFAM" id="SSF46785">
    <property type="entry name" value="Winged helix' DNA-binding domain"/>
    <property type="match status" value="1"/>
</dbReference>
<dbReference type="RefSeq" id="WP_138544745.1">
    <property type="nucleotide sequence ID" value="NZ_PNCJ01000014.1"/>
</dbReference>
<dbReference type="InterPro" id="IPR027417">
    <property type="entry name" value="P-loop_NTPase"/>
</dbReference>